<dbReference type="InterPro" id="IPR042099">
    <property type="entry name" value="ANL_N_sf"/>
</dbReference>
<keyword evidence="2 4" id="KW-0436">Ligase</keyword>
<dbReference type="KEGG" id="lul:LPB138_05875"/>
<dbReference type="OrthoDB" id="8870348at2"/>
<dbReference type="STRING" id="1850246.LPB138_05875"/>
<dbReference type="GO" id="GO:0006631">
    <property type="term" value="P:fatty acid metabolic process"/>
    <property type="evidence" value="ECO:0007669"/>
    <property type="project" value="TreeGrafter"/>
</dbReference>
<evidence type="ECO:0000313" key="4">
    <source>
        <dbReference type="EMBL" id="AOW22028.1"/>
    </source>
</evidence>
<protein>
    <submittedName>
        <fullName evidence="4">O-succinylbenzoic acid--CoA ligase</fullName>
    </submittedName>
</protein>
<organism evidence="4 5">
    <name type="scientific">Urechidicola croceus</name>
    <dbReference type="NCBI Taxonomy" id="1850246"/>
    <lineage>
        <taxon>Bacteria</taxon>
        <taxon>Pseudomonadati</taxon>
        <taxon>Bacteroidota</taxon>
        <taxon>Flavobacteriia</taxon>
        <taxon>Flavobacteriales</taxon>
        <taxon>Flavobacteriaceae</taxon>
        <taxon>Urechidicola</taxon>
    </lineage>
</organism>
<accession>A0A1D8PBV2</accession>
<keyword evidence="5" id="KW-1185">Reference proteome</keyword>
<dbReference type="PANTHER" id="PTHR43201:SF5">
    <property type="entry name" value="MEDIUM-CHAIN ACYL-COA LIGASE ACSF2, MITOCHONDRIAL"/>
    <property type="match status" value="1"/>
</dbReference>
<proteinExistence type="inferred from homology"/>
<reference evidence="4 5" key="1">
    <citation type="submission" date="2016-10" db="EMBL/GenBank/DDBJ databases">
        <title>Lutibacter sp. LPB0138, isolated from marine gastropod.</title>
        <authorList>
            <person name="Kim E."/>
            <person name="Yi H."/>
        </authorList>
    </citation>
    <scope>NUCLEOTIDE SEQUENCE [LARGE SCALE GENOMIC DNA]</scope>
    <source>
        <strain evidence="4 5">LPB0138</strain>
    </source>
</reference>
<evidence type="ECO:0000259" key="3">
    <source>
        <dbReference type="Pfam" id="PF00501"/>
    </source>
</evidence>
<evidence type="ECO:0000313" key="5">
    <source>
        <dbReference type="Proteomes" id="UP000176050"/>
    </source>
</evidence>
<dbReference type="InterPro" id="IPR045851">
    <property type="entry name" value="AMP-bd_C_sf"/>
</dbReference>
<dbReference type="EMBL" id="CP017478">
    <property type="protein sequence ID" value="AOW22028.1"/>
    <property type="molecule type" value="Genomic_DNA"/>
</dbReference>
<dbReference type="GO" id="GO:0031956">
    <property type="term" value="F:medium-chain fatty acid-CoA ligase activity"/>
    <property type="evidence" value="ECO:0007669"/>
    <property type="project" value="TreeGrafter"/>
</dbReference>
<evidence type="ECO:0000256" key="1">
    <source>
        <dbReference type="ARBA" id="ARBA00006432"/>
    </source>
</evidence>
<dbReference type="Pfam" id="PF00501">
    <property type="entry name" value="AMP-binding"/>
    <property type="match status" value="1"/>
</dbReference>
<dbReference type="Proteomes" id="UP000176050">
    <property type="component" value="Chromosome"/>
</dbReference>
<dbReference type="Gene3D" id="3.40.50.12780">
    <property type="entry name" value="N-terminal domain of ligase-like"/>
    <property type="match status" value="1"/>
</dbReference>
<dbReference type="InterPro" id="IPR000873">
    <property type="entry name" value="AMP-dep_synth/lig_dom"/>
</dbReference>
<feature type="domain" description="AMP-dependent synthetase/ligase" evidence="3">
    <location>
        <begin position="44"/>
        <end position="203"/>
    </location>
</feature>
<name>A0A1D8PBV2_9FLAO</name>
<comment type="similarity">
    <text evidence="1">Belongs to the ATP-dependent AMP-binding enzyme family.</text>
</comment>
<dbReference type="PANTHER" id="PTHR43201">
    <property type="entry name" value="ACYL-COA SYNTHETASE"/>
    <property type="match status" value="1"/>
</dbReference>
<dbReference type="SUPFAM" id="SSF56801">
    <property type="entry name" value="Acetyl-CoA synthetase-like"/>
    <property type="match status" value="1"/>
</dbReference>
<evidence type="ECO:0000256" key="2">
    <source>
        <dbReference type="ARBA" id="ARBA00022598"/>
    </source>
</evidence>
<dbReference type="Gene3D" id="3.30.300.30">
    <property type="match status" value="1"/>
</dbReference>
<dbReference type="AlphaFoldDB" id="A0A1D8PBV2"/>
<gene>
    <name evidence="4" type="ORF">LPB138_05875</name>
</gene>
<sequence>MLICHMQFLIHRDFELNDISFRSKEELLIYSKSISDSLFSFLEELLNDSNYVIVKTSGSTGTPKLIQIKKEFLINSAQATGYFFKLDNTTKALLCMNPEYIAGKMMLVRALVLGWKLDVVSPTSTPLKGNVKIYDFAAMVPLQVAKSIGELKKIKKLIVGGGQVSKSLQEKLQDVPTEIFATYGMTETVTHIAVKSINNKKLKTKNYQTLPNVKVSSDKRGCLVIDAPKVSSEKVVTNDLVKIISNKEFKWLGRYDTIINSGGIKLIPEQIEEKLTTVIKERFFISSLSDETLGEKLILIVEGKKQDYSFSNLSKYEKPKEVYFLDSFIETETKKIQRKETLKLIFN</sequence>